<gene>
    <name evidence="2" type="ORF">RCL2_001092200</name>
</gene>
<dbReference type="EMBL" id="BLAL01000073">
    <property type="protein sequence ID" value="GES83770.1"/>
    <property type="molecule type" value="Genomic_DNA"/>
</dbReference>
<organism evidence="2 3">
    <name type="scientific">Rhizophagus clarus</name>
    <dbReference type="NCBI Taxonomy" id="94130"/>
    <lineage>
        <taxon>Eukaryota</taxon>
        <taxon>Fungi</taxon>
        <taxon>Fungi incertae sedis</taxon>
        <taxon>Mucoromycota</taxon>
        <taxon>Glomeromycotina</taxon>
        <taxon>Glomeromycetes</taxon>
        <taxon>Glomerales</taxon>
        <taxon>Glomeraceae</taxon>
        <taxon>Rhizophagus</taxon>
    </lineage>
</organism>
<reference evidence="2" key="1">
    <citation type="submission" date="2019-10" db="EMBL/GenBank/DDBJ databases">
        <title>Conservation and host-specific expression of non-tandemly repeated heterogenous ribosome RNA gene in arbuscular mycorrhizal fungi.</title>
        <authorList>
            <person name="Maeda T."/>
            <person name="Kobayashi Y."/>
            <person name="Nakagawa T."/>
            <person name="Ezawa T."/>
            <person name="Yamaguchi K."/>
            <person name="Bino T."/>
            <person name="Nishimoto Y."/>
            <person name="Shigenobu S."/>
            <person name="Kawaguchi M."/>
        </authorList>
    </citation>
    <scope>NUCLEOTIDE SEQUENCE</scope>
    <source>
        <strain evidence="2">HR1</strain>
    </source>
</reference>
<evidence type="ECO:0000256" key="1">
    <source>
        <dbReference type="SAM" id="Coils"/>
    </source>
</evidence>
<accession>A0A8H3LCA4</accession>
<comment type="caution">
    <text evidence="2">The sequence shown here is derived from an EMBL/GenBank/DDBJ whole genome shotgun (WGS) entry which is preliminary data.</text>
</comment>
<keyword evidence="1" id="KW-0175">Coiled coil</keyword>
<dbReference type="AlphaFoldDB" id="A0A8H3LCA4"/>
<dbReference type="Proteomes" id="UP000615446">
    <property type="component" value="Unassembled WGS sequence"/>
</dbReference>
<evidence type="ECO:0000313" key="3">
    <source>
        <dbReference type="Proteomes" id="UP000615446"/>
    </source>
</evidence>
<proteinExistence type="predicted"/>
<protein>
    <submittedName>
        <fullName evidence="2">Uncharacterized protein</fullName>
    </submittedName>
</protein>
<name>A0A8H3LCA4_9GLOM</name>
<evidence type="ECO:0000313" key="2">
    <source>
        <dbReference type="EMBL" id="GES83770.1"/>
    </source>
</evidence>
<feature type="coiled-coil region" evidence="1">
    <location>
        <begin position="76"/>
        <end position="103"/>
    </location>
</feature>
<sequence>MLKLIKYNVRKLSSFQSLNKAKMITNHNKLMGNLRNNDIEYVKQSLREIELLGHVLRKEIKNVGQDLRKENELNKKEIEKTLRENIKNEFKNLKNELKASTKIIKDVRLGLNDDTKRDTCGIFKFALMSAAISIILHEILSSERNRVANRAYQEACDSKNIKT</sequence>